<reference evidence="2 3" key="1">
    <citation type="submission" date="2024-09" db="EMBL/GenBank/DDBJ databases">
        <title>Chromosome-scale assembly of Riccia sorocarpa.</title>
        <authorList>
            <person name="Paukszto L."/>
        </authorList>
    </citation>
    <scope>NUCLEOTIDE SEQUENCE [LARGE SCALE GENOMIC DNA]</scope>
    <source>
        <strain evidence="2">LP-2024</strain>
        <tissue evidence="2">Aerial parts of the thallus</tissue>
    </source>
</reference>
<dbReference type="Pfam" id="PF13966">
    <property type="entry name" value="zf-RVT"/>
    <property type="match status" value="1"/>
</dbReference>
<dbReference type="Gene3D" id="3.60.10.10">
    <property type="entry name" value="Endonuclease/exonuclease/phosphatase"/>
    <property type="match status" value="1"/>
</dbReference>
<evidence type="ECO:0000313" key="2">
    <source>
        <dbReference type="EMBL" id="KAL3697792.1"/>
    </source>
</evidence>
<proteinExistence type="predicted"/>
<dbReference type="PANTHER" id="PTHR19446">
    <property type="entry name" value="REVERSE TRANSCRIPTASES"/>
    <property type="match status" value="1"/>
</dbReference>
<comment type="caution">
    <text evidence="2">The sequence shown here is derived from an EMBL/GenBank/DDBJ whole genome shotgun (WGS) entry which is preliminary data.</text>
</comment>
<dbReference type="Proteomes" id="UP001633002">
    <property type="component" value="Unassembled WGS sequence"/>
</dbReference>
<dbReference type="InterPro" id="IPR000477">
    <property type="entry name" value="RT_dom"/>
</dbReference>
<protein>
    <recommendedName>
        <fullName evidence="1">Reverse transcriptase domain-containing protein</fullName>
    </recommendedName>
</protein>
<dbReference type="AlphaFoldDB" id="A0ABD3I4T8"/>
<dbReference type="PROSITE" id="PS50878">
    <property type="entry name" value="RT_POL"/>
    <property type="match status" value="1"/>
</dbReference>
<gene>
    <name evidence="2" type="ORF">R1sor_011868</name>
</gene>
<evidence type="ECO:0000313" key="3">
    <source>
        <dbReference type="Proteomes" id="UP001633002"/>
    </source>
</evidence>
<dbReference type="SUPFAM" id="SSF56219">
    <property type="entry name" value="DNase I-like"/>
    <property type="match status" value="1"/>
</dbReference>
<dbReference type="InterPro" id="IPR036691">
    <property type="entry name" value="Endo/exonu/phosph_ase_sf"/>
</dbReference>
<evidence type="ECO:0000259" key="1">
    <source>
        <dbReference type="PROSITE" id="PS50878"/>
    </source>
</evidence>
<dbReference type="InterPro" id="IPR026960">
    <property type="entry name" value="RVT-Znf"/>
</dbReference>
<dbReference type="EMBL" id="JBJQOH010000002">
    <property type="protein sequence ID" value="KAL3697792.1"/>
    <property type="molecule type" value="Genomic_DNA"/>
</dbReference>
<keyword evidence="3" id="KW-1185">Reference proteome</keyword>
<organism evidence="2 3">
    <name type="scientific">Riccia sorocarpa</name>
    <dbReference type="NCBI Taxonomy" id="122646"/>
    <lineage>
        <taxon>Eukaryota</taxon>
        <taxon>Viridiplantae</taxon>
        <taxon>Streptophyta</taxon>
        <taxon>Embryophyta</taxon>
        <taxon>Marchantiophyta</taxon>
        <taxon>Marchantiopsida</taxon>
        <taxon>Marchantiidae</taxon>
        <taxon>Marchantiales</taxon>
        <taxon>Ricciaceae</taxon>
        <taxon>Riccia</taxon>
    </lineage>
</organism>
<accession>A0ABD3I4T8</accession>
<sequence length="1139" mass="131723">MGDYNCVELPEDTQGSSNLLNGGELRQWKNWVRSGELVDVFFGAVMRTGPRFTRQRLKGDTMEYAILDRIYMSEGANWVETIENLHHEGKSGLSDHYPIILTLKLCREQQKVKIWRTYFKCRIEEVKQEGVVQELEKVWRENPKSVTDPRIKWELGWSRIKKVLQRRRREQPEQENPLDMLADKLAKVREEIAAVDTVLNRAGGGERGPDVKPDEEEINRIVDLLPPEKAPGLDGITVELVRECWPFIKQDCLEMIEAFWRDGKLTGKMKKGAINLIPKSDMRDRIKDWRPISLLGITYKIISKILDERLKPLLPKLINPQQTGFVQGRSIFDSILAVKLGQEWSQLSGQESILLKLDFIKAYDMVSHSYLWRVLEKMGFDTKFIQLLRGLVERASSVVHLNGGFTKDIDLQRGVRQGCPIAPLLFALSTQPLMAMLRDAHVEGRVHGLEVGNGCQILEALFADDTGLLLRADKENWENATAVVQRFETISGARLNVSKSLIIPIRFQEPPQWLCETGCKIALEGEVFTYLGCPIGVGISEEQVMQYLLDKLTRKMTHWTTRLLSWESRTVLAKHILLAMPSYVMMVVGLTADGMKELTRICRTFIWGTSTEGKEKKTLVAWEIFCKSKLEGGMGFTSFDTQAKALKMRFITQMLENQPLDWVAAANAIIEWKIADTKSRWKELTWTVPEILLLGTKMRMENTPTLRRMLDGWWEVRKWLHFKGCARDLPKSLQLEQLLLLGAKWKQFSKAEVMLHRRLFKTLKVTTLEEWTSREQRALQILERTNGETSELTHQHTMAEGLAGRITAFLEETLSLGGDQRPLQEAAMWEWVKGDKKCAGWNHTSREWRWLLDKAKPREGKLNRAWEIQWEPMYWSKIWKGIWQSRLLLRDKLWLWRVLNGVFFVNDKARKMGLNEGVCSRCESGVETVKHCFEECPRMWIRWARLVDLLQKIQPDPIEHSGGPRWIRQALKQEHTQVTCLLLIAVHTRHLWKERCAQHFRQQTGCIPVDPILQECLAIIEEMGNRAVGSKAFKELEENRTYLQLMRDRNNKENRMTRANQQRLECNAISTLYSTNDGKTGDIETSNRMPEAMSLDSSSEESECAVSLAHTRQAGDLTMFRRRSSELIVINRFDNLQLF</sequence>
<dbReference type="Pfam" id="PF00078">
    <property type="entry name" value="RVT_1"/>
    <property type="match status" value="1"/>
</dbReference>
<feature type="domain" description="Reverse transcriptase" evidence="1">
    <location>
        <begin position="258"/>
        <end position="535"/>
    </location>
</feature>
<dbReference type="CDD" id="cd01650">
    <property type="entry name" value="RT_nLTR_like"/>
    <property type="match status" value="1"/>
</dbReference>
<name>A0ABD3I4T8_9MARC</name>